<dbReference type="PANTHER" id="PTHR46648:SF1">
    <property type="entry name" value="ADENOSINE 5'-MONOPHOSPHORAMIDASE HNT1"/>
    <property type="match status" value="1"/>
</dbReference>
<comment type="caution">
    <text evidence="4">The sequence shown here is derived from an EMBL/GenBank/DDBJ whole genome shotgun (WGS) entry which is preliminary data.</text>
</comment>
<accession>A0A559KH48</accession>
<proteinExistence type="predicted"/>
<evidence type="ECO:0000256" key="2">
    <source>
        <dbReference type="PROSITE-ProRule" id="PRU00464"/>
    </source>
</evidence>
<dbReference type="AlphaFoldDB" id="A0A559KH48"/>
<gene>
    <name evidence="4" type="ORF">FPZ49_01830</name>
</gene>
<dbReference type="OrthoDB" id="2910128at2"/>
<dbReference type="PANTHER" id="PTHR46648">
    <property type="entry name" value="HIT FAMILY PROTEIN 1"/>
    <property type="match status" value="1"/>
</dbReference>
<dbReference type="PRINTS" id="PR00332">
    <property type="entry name" value="HISTRIAD"/>
</dbReference>
<dbReference type="SUPFAM" id="SSF54197">
    <property type="entry name" value="HIT-like"/>
    <property type="match status" value="1"/>
</dbReference>
<dbReference type="InterPro" id="IPR036265">
    <property type="entry name" value="HIT-like_sf"/>
</dbReference>
<dbReference type="Gene3D" id="3.30.428.10">
    <property type="entry name" value="HIT-like"/>
    <property type="match status" value="1"/>
</dbReference>
<evidence type="ECO:0000313" key="4">
    <source>
        <dbReference type="EMBL" id="TVY11463.1"/>
    </source>
</evidence>
<evidence type="ECO:0000259" key="3">
    <source>
        <dbReference type="PROSITE" id="PS51084"/>
    </source>
</evidence>
<dbReference type="Proteomes" id="UP000317036">
    <property type="component" value="Unassembled WGS sequence"/>
</dbReference>
<dbReference type="InterPro" id="IPR011146">
    <property type="entry name" value="HIT-like"/>
</dbReference>
<feature type="domain" description="HIT" evidence="3">
    <location>
        <begin position="20"/>
        <end position="125"/>
    </location>
</feature>
<keyword evidence="5" id="KW-1185">Reference proteome</keyword>
<organism evidence="4 5">
    <name type="scientific">Paenibacillus cremeus</name>
    <dbReference type="NCBI Taxonomy" id="2163881"/>
    <lineage>
        <taxon>Bacteria</taxon>
        <taxon>Bacillati</taxon>
        <taxon>Bacillota</taxon>
        <taxon>Bacilli</taxon>
        <taxon>Bacillales</taxon>
        <taxon>Paenibacillaceae</taxon>
        <taxon>Paenibacillus</taxon>
    </lineage>
</organism>
<feature type="active site" description="Tele-AMP-histidine intermediate" evidence="1">
    <location>
        <position position="114"/>
    </location>
</feature>
<reference evidence="4 5" key="1">
    <citation type="submission" date="2019-07" db="EMBL/GenBank/DDBJ databases">
        <authorList>
            <person name="Kim J."/>
        </authorList>
    </citation>
    <scope>NUCLEOTIDE SEQUENCE [LARGE SCALE GENOMIC DNA]</scope>
    <source>
        <strain evidence="4 5">JC52</strain>
    </source>
</reference>
<sequence length="387" mass="42119">MIHKLLSLRGVGTVGEHSCLGCRLANGTQPSHIVFEDEHVTCLMDIAPIHEGHVLILPKQHAVDVDELDAATAAAIMAAASKLSRALKTAFKPDGISVMQNGGLFNDLGHYHMHVFPRYEGDGFAWIEPEETPGAASRLAEVRDLLREANAELNPKVASAGSSASSSSKLPRTIACLHAHHSNIRYLDEAFAGTGMILKHFVDPGMIEHLRSGGQDALRRAGEKLLDQLAWMAGCEVDAIVITCTNYIAVLDTLPEDQRQLAIPVIPIDEPWFDALLALERKLVLAFTNPATVEGTMGRLRQYAAAKGVTLHAEAAVTEDSFQLLMQGEVEAYHQRVEQFLRELTEQAGAAVAISQLSMTEGAERIRRTSGLELIGPLGELYKRLMN</sequence>
<name>A0A559KH48_9BACL</name>
<dbReference type="PROSITE" id="PS51084">
    <property type="entry name" value="HIT_2"/>
    <property type="match status" value="1"/>
</dbReference>
<evidence type="ECO:0000313" key="5">
    <source>
        <dbReference type="Proteomes" id="UP000317036"/>
    </source>
</evidence>
<evidence type="ECO:0000256" key="1">
    <source>
        <dbReference type="PIRSR" id="PIRSR601310-1"/>
    </source>
</evidence>
<feature type="short sequence motif" description="Histidine triad motif" evidence="2">
    <location>
        <begin position="110"/>
        <end position="114"/>
    </location>
</feature>
<dbReference type="EMBL" id="VNJI01000002">
    <property type="protein sequence ID" value="TVY11463.1"/>
    <property type="molecule type" value="Genomic_DNA"/>
</dbReference>
<dbReference type="GO" id="GO:0009117">
    <property type="term" value="P:nucleotide metabolic process"/>
    <property type="evidence" value="ECO:0007669"/>
    <property type="project" value="TreeGrafter"/>
</dbReference>
<protein>
    <submittedName>
        <fullName evidence="4">HIT domain-containing protein</fullName>
    </submittedName>
</protein>
<dbReference type="InterPro" id="IPR001310">
    <property type="entry name" value="Histidine_triad_HIT"/>
</dbReference>
<dbReference type="GO" id="GO:0003824">
    <property type="term" value="F:catalytic activity"/>
    <property type="evidence" value="ECO:0007669"/>
    <property type="project" value="InterPro"/>
</dbReference>
<dbReference type="Pfam" id="PF01230">
    <property type="entry name" value="HIT"/>
    <property type="match status" value="1"/>
</dbReference>